<sequence>MRGILQELSNSDNSSEQRCNGMKIWLSIIHHRFNCHCAAANRDHLEERLKKIERGDDNDTENDSSRSCVTLLQAMRKEKKQFNEKKIEMFERQYAQEQERLAYEQEKLRLEQMKEDERIMMIDTTAPNYNYTICNYIYAQNAA</sequence>
<name>A0ABD1VK57_9LAMI</name>
<protein>
    <submittedName>
        <fullName evidence="2">Orotidine 5'-phosphate decarboxylase</fullName>
    </submittedName>
</protein>
<accession>A0ABD1VK57</accession>
<comment type="caution">
    <text evidence="2">The sequence shown here is derived from an EMBL/GenBank/DDBJ whole genome shotgun (WGS) entry which is preliminary data.</text>
</comment>
<reference evidence="3" key="1">
    <citation type="submission" date="2024-07" db="EMBL/GenBank/DDBJ databases">
        <title>Two chromosome-level genome assemblies of Korean endemic species Abeliophyllum distichum and Forsythia ovata (Oleaceae).</title>
        <authorList>
            <person name="Jang H."/>
        </authorList>
    </citation>
    <scope>NUCLEOTIDE SEQUENCE [LARGE SCALE GENOMIC DNA]</scope>
</reference>
<dbReference type="Proteomes" id="UP001604277">
    <property type="component" value="Unassembled WGS sequence"/>
</dbReference>
<dbReference type="EMBL" id="JBFOLJ010000005">
    <property type="protein sequence ID" value="KAL2537591.1"/>
    <property type="molecule type" value="Genomic_DNA"/>
</dbReference>
<evidence type="ECO:0000313" key="2">
    <source>
        <dbReference type="EMBL" id="KAL2537591.1"/>
    </source>
</evidence>
<keyword evidence="3" id="KW-1185">Reference proteome</keyword>
<evidence type="ECO:0000256" key="1">
    <source>
        <dbReference type="SAM" id="Coils"/>
    </source>
</evidence>
<organism evidence="2 3">
    <name type="scientific">Forsythia ovata</name>
    <dbReference type="NCBI Taxonomy" id="205694"/>
    <lineage>
        <taxon>Eukaryota</taxon>
        <taxon>Viridiplantae</taxon>
        <taxon>Streptophyta</taxon>
        <taxon>Embryophyta</taxon>
        <taxon>Tracheophyta</taxon>
        <taxon>Spermatophyta</taxon>
        <taxon>Magnoliopsida</taxon>
        <taxon>eudicotyledons</taxon>
        <taxon>Gunneridae</taxon>
        <taxon>Pentapetalae</taxon>
        <taxon>asterids</taxon>
        <taxon>lamiids</taxon>
        <taxon>Lamiales</taxon>
        <taxon>Oleaceae</taxon>
        <taxon>Forsythieae</taxon>
        <taxon>Forsythia</taxon>
    </lineage>
</organism>
<gene>
    <name evidence="2" type="ORF">Fot_18982</name>
</gene>
<proteinExistence type="predicted"/>
<evidence type="ECO:0000313" key="3">
    <source>
        <dbReference type="Proteomes" id="UP001604277"/>
    </source>
</evidence>
<dbReference type="AlphaFoldDB" id="A0ABD1VK57"/>
<feature type="coiled-coil region" evidence="1">
    <location>
        <begin position="72"/>
        <end position="116"/>
    </location>
</feature>
<keyword evidence="1" id="KW-0175">Coiled coil</keyword>